<keyword evidence="1" id="KW-0479">Metal-binding</keyword>
<evidence type="ECO:0000259" key="6">
    <source>
        <dbReference type="PROSITE" id="PS50199"/>
    </source>
</evidence>
<dbReference type="InterPro" id="IPR013536">
    <property type="entry name" value="WLM_dom"/>
</dbReference>
<evidence type="ECO:0008006" key="10">
    <source>
        <dbReference type="Google" id="ProtNLM"/>
    </source>
</evidence>
<keyword evidence="3" id="KW-0862">Zinc</keyword>
<gene>
    <name evidence="8" type="ORF">M378DRAFT_159365</name>
</gene>
<dbReference type="SUPFAM" id="SSF90209">
    <property type="entry name" value="Ran binding protein zinc finger-like"/>
    <property type="match status" value="1"/>
</dbReference>
<feature type="compositionally biased region" description="Acidic residues" evidence="5">
    <location>
        <begin position="264"/>
        <end position="277"/>
    </location>
</feature>
<dbReference type="HOGENOM" id="CLU_040077_0_0_1"/>
<feature type="compositionally biased region" description="Basic residues" evidence="5">
    <location>
        <begin position="179"/>
        <end position="197"/>
    </location>
</feature>
<evidence type="ECO:0000259" key="7">
    <source>
        <dbReference type="PROSITE" id="PS51397"/>
    </source>
</evidence>
<organism evidence="8 9">
    <name type="scientific">Amanita muscaria (strain Koide BX008)</name>
    <dbReference type="NCBI Taxonomy" id="946122"/>
    <lineage>
        <taxon>Eukaryota</taxon>
        <taxon>Fungi</taxon>
        <taxon>Dikarya</taxon>
        <taxon>Basidiomycota</taxon>
        <taxon>Agaricomycotina</taxon>
        <taxon>Agaricomycetes</taxon>
        <taxon>Agaricomycetidae</taxon>
        <taxon>Agaricales</taxon>
        <taxon>Pluteineae</taxon>
        <taxon>Amanitaceae</taxon>
        <taxon>Amanita</taxon>
    </lineage>
</organism>
<evidence type="ECO:0000256" key="4">
    <source>
        <dbReference type="PROSITE-ProRule" id="PRU00322"/>
    </source>
</evidence>
<dbReference type="PANTHER" id="PTHR46622:SF1">
    <property type="entry name" value="DNA-DEPENDENT METALLOPROTEASE WSS1"/>
    <property type="match status" value="1"/>
</dbReference>
<feature type="region of interest" description="Disordered" evidence="5">
    <location>
        <begin position="164"/>
        <end position="198"/>
    </location>
</feature>
<dbReference type="InterPro" id="IPR001876">
    <property type="entry name" value="Znf_RanBP2"/>
</dbReference>
<name>A0A0C2XFD2_AMAMK</name>
<dbReference type="AlphaFoldDB" id="A0A0C2XFD2"/>
<dbReference type="FunCoup" id="A0A0C2XFD2">
    <property type="interactions" value="173"/>
</dbReference>
<dbReference type="OrthoDB" id="447842at2759"/>
<dbReference type="Proteomes" id="UP000054549">
    <property type="component" value="Unassembled WGS sequence"/>
</dbReference>
<evidence type="ECO:0000256" key="1">
    <source>
        <dbReference type="ARBA" id="ARBA00022723"/>
    </source>
</evidence>
<feature type="compositionally biased region" description="Basic and acidic residues" evidence="5">
    <location>
        <begin position="314"/>
        <end position="325"/>
    </location>
</feature>
<sequence length="456" mass="50560">MVHLRLNESEPNPNPHVNFITALHVGHAEDKEAARQLLRALAAQVRPIMKSQGFVVNSLEEYEYNTVFSGRNWNHGETVELVLRRPNGSFFPTYWLISVFCHELAHIKHMNHGPGFQALWRQLRAEVRALQDKDYYGDGYWSSGRRLADSARVAGDGIDPGDLPEFMCGGAQTRTRPTSIRRRRGERTSIKRKRRAGTRVNANAFVGQGCKLSEDTGGLGTGFGKQAKSKRAREERALAAEKRLQALQASSTASTHVVPKEESSETEEETDSDIEIAETDTQRRQALLNSGEQDNDIARLDRANSWKEFQREFDFGSKSPNHECDIPVASGSTFTTKESKPKSLAGSSSTTSKPLRPSSSSYKGKAPTNIGAGKLVQTDIKFRKKEAIEMSNGGRTLADSDDEILVVSESKGPTTTQMGFGDLQWECLVCTLLNQPTHLACFVCGTTRGENTWQKV</sequence>
<dbReference type="PROSITE" id="PS01358">
    <property type="entry name" value="ZF_RANBP2_1"/>
    <property type="match status" value="1"/>
</dbReference>
<dbReference type="EMBL" id="KN818231">
    <property type="protein sequence ID" value="KIL67558.1"/>
    <property type="molecule type" value="Genomic_DNA"/>
</dbReference>
<feature type="domain" description="RanBP2-type" evidence="6">
    <location>
        <begin position="417"/>
        <end position="450"/>
    </location>
</feature>
<evidence type="ECO:0000256" key="5">
    <source>
        <dbReference type="SAM" id="MobiDB-lite"/>
    </source>
</evidence>
<evidence type="ECO:0000313" key="9">
    <source>
        <dbReference type="Proteomes" id="UP000054549"/>
    </source>
</evidence>
<feature type="region of interest" description="Disordered" evidence="5">
    <location>
        <begin position="246"/>
        <end position="277"/>
    </location>
</feature>
<feature type="compositionally biased region" description="Polar residues" evidence="5">
    <location>
        <begin position="345"/>
        <end position="362"/>
    </location>
</feature>
<dbReference type="PROSITE" id="PS50199">
    <property type="entry name" value="ZF_RANBP2_2"/>
    <property type="match status" value="1"/>
</dbReference>
<dbReference type="Gene3D" id="3.30.2010.10">
    <property type="entry name" value="Metalloproteases ('zincins'), catalytic domain"/>
    <property type="match status" value="1"/>
</dbReference>
<feature type="domain" description="WLM" evidence="7">
    <location>
        <begin position="8"/>
        <end position="245"/>
    </location>
</feature>
<dbReference type="PROSITE" id="PS51397">
    <property type="entry name" value="WLM"/>
    <property type="match status" value="1"/>
</dbReference>
<dbReference type="GO" id="GO:0005634">
    <property type="term" value="C:nucleus"/>
    <property type="evidence" value="ECO:0007669"/>
    <property type="project" value="TreeGrafter"/>
</dbReference>
<dbReference type="Pfam" id="PF08325">
    <property type="entry name" value="WLM"/>
    <property type="match status" value="1"/>
</dbReference>
<dbReference type="GO" id="GO:0008270">
    <property type="term" value="F:zinc ion binding"/>
    <property type="evidence" value="ECO:0007669"/>
    <property type="project" value="UniProtKB-KW"/>
</dbReference>
<protein>
    <recommendedName>
        <fullName evidence="10">WLM-domain-containing protein</fullName>
    </recommendedName>
</protein>
<accession>A0A0C2XFD2</accession>
<evidence type="ECO:0000313" key="8">
    <source>
        <dbReference type="EMBL" id="KIL67558.1"/>
    </source>
</evidence>
<evidence type="ECO:0000256" key="3">
    <source>
        <dbReference type="ARBA" id="ARBA00022833"/>
    </source>
</evidence>
<dbReference type="Gene3D" id="2.30.30.380">
    <property type="entry name" value="Zn-finger domain of Sec23/24"/>
    <property type="match status" value="1"/>
</dbReference>
<feature type="region of interest" description="Disordered" evidence="5">
    <location>
        <begin position="314"/>
        <end position="368"/>
    </location>
</feature>
<dbReference type="GO" id="GO:0006281">
    <property type="term" value="P:DNA repair"/>
    <property type="evidence" value="ECO:0007669"/>
    <property type="project" value="TreeGrafter"/>
</dbReference>
<keyword evidence="9" id="KW-1185">Reference proteome</keyword>
<dbReference type="GO" id="GO:0008237">
    <property type="term" value="F:metallopeptidase activity"/>
    <property type="evidence" value="ECO:0007669"/>
    <property type="project" value="TreeGrafter"/>
</dbReference>
<keyword evidence="2 4" id="KW-0863">Zinc-finger</keyword>
<dbReference type="InterPro" id="IPR036443">
    <property type="entry name" value="Znf_RanBP2_sf"/>
</dbReference>
<evidence type="ECO:0000256" key="2">
    <source>
        <dbReference type="ARBA" id="ARBA00022771"/>
    </source>
</evidence>
<dbReference type="SMART" id="SM00547">
    <property type="entry name" value="ZnF_RBZ"/>
    <property type="match status" value="1"/>
</dbReference>
<dbReference type="PANTHER" id="PTHR46622">
    <property type="entry name" value="DNA-DEPENDENT METALLOPROTEASE WSS1"/>
    <property type="match status" value="1"/>
</dbReference>
<dbReference type="InParanoid" id="A0A0C2XFD2"/>
<dbReference type="InterPro" id="IPR053000">
    <property type="entry name" value="WSS1-like_metalloprotease"/>
</dbReference>
<reference evidence="8 9" key="1">
    <citation type="submission" date="2014-04" db="EMBL/GenBank/DDBJ databases">
        <title>Evolutionary Origins and Diversification of the Mycorrhizal Mutualists.</title>
        <authorList>
            <consortium name="DOE Joint Genome Institute"/>
            <consortium name="Mycorrhizal Genomics Consortium"/>
            <person name="Kohler A."/>
            <person name="Kuo A."/>
            <person name="Nagy L.G."/>
            <person name="Floudas D."/>
            <person name="Copeland A."/>
            <person name="Barry K.W."/>
            <person name="Cichocki N."/>
            <person name="Veneault-Fourrey C."/>
            <person name="LaButti K."/>
            <person name="Lindquist E.A."/>
            <person name="Lipzen A."/>
            <person name="Lundell T."/>
            <person name="Morin E."/>
            <person name="Murat C."/>
            <person name="Riley R."/>
            <person name="Ohm R."/>
            <person name="Sun H."/>
            <person name="Tunlid A."/>
            <person name="Henrissat B."/>
            <person name="Grigoriev I.V."/>
            <person name="Hibbett D.S."/>
            <person name="Martin F."/>
        </authorList>
    </citation>
    <scope>NUCLEOTIDE SEQUENCE [LARGE SCALE GENOMIC DNA]</scope>
    <source>
        <strain evidence="8 9">Koide BX008</strain>
    </source>
</reference>
<dbReference type="STRING" id="946122.A0A0C2XFD2"/>
<proteinExistence type="predicted"/>